<dbReference type="PANTHER" id="PTHR30273:SF2">
    <property type="entry name" value="PROTEIN FECR"/>
    <property type="match status" value="1"/>
</dbReference>
<feature type="region of interest" description="Disordered" evidence="1">
    <location>
        <begin position="43"/>
        <end position="66"/>
    </location>
</feature>
<evidence type="ECO:0000256" key="1">
    <source>
        <dbReference type="SAM" id="MobiDB-lite"/>
    </source>
</evidence>
<keyword evidence="2" id="KW-0472">Membrane</keyword>
<accession>A0A5C5VYF8</accession>
<dbReference type="OrthoDB" id="256916at2"/>
<dbReference type="EMBL" id="SIHI01000038">
    <property type="protein sequence ID" value="TWT42779.1"/>
    <property type="molecule type" value="Genomic_DNA"/>
</dbReference>
<dbReference type="Proteomes" id="UP000317243">
    <property type="component" value="Unassembled WGS sequence"/>
</dbReference>
<protein>
    <submittedName>
        <fullName evidence="4">FecR protein</fullName>
    </submittedName>
</protein>
<feature type="compositionally biased region" description="Basic and acidic residues" evidence="1">
    <location>
        <begin position="122"/>
        <end position="135"/>
    </location>
</feature>
<sequence length="500" mass="54736">MGTYTEDEARSFCERLKQDAEFRRLYLETAALRGHLRVESAFRMEQSGESNSLQPSSATRSSGERHSTRPKAFIALVLTLAVVFVGVTAWLLSGSDRSSGLDHQLTHERPDENGPRLTNNSTDRRDDVAPTIDNQDRNVDATPIAEFARSVDASWPLGATRWSVGDFLRRGDTVSLGSGRAELVFSSGAIMSLVGPAELVVHSGISVSLNSGTATTRVEGVGKGEFKVFTPTTEVLDLGTEFGIMVHPGNSETDVVVFDGEVDVTSLTGRDQNSGDRLPPQRLSVGEAAHFKLSGEWDRVVSVNRAAFPFGSQMYDVSMPRSDVILNVTDNLSSSSRPKFYEVVPNGFGEDARAFVDRTHEWNGIDSLGIPSYLLGKDYIRTFNDDKFNTDIEITVELSQSADVYVLYAILQSPRPHWLVSEFEDTGVVIGLDEAEFVSPKGFHVKQSVEVGPGKSIDSKFSLWKKTVRDNLNVVLGAISSDENTGQFKANYGIIVVPLN</sequence>
<evidence type="ECO:0000313" key="4">
    <source>
        <dbReference type="EMBL" id="TWT42779.1"/>
    </source>
</evidence>
<dbReference type="PANTHER" id="PTHR30273">
    <property type="entry name" value="PERIPLASMIC SIGNAL SENSOR AND SIGMA FACTOR ACTIVATOR FECR-RELATED"/>
    <property type="match status" value="1"/>
</dbReference>
<keyword evidence="2" id="KW-1133">Transmembrane helix</keyword>
<evidence type="ECO:0000313" key="5">
    <source>
        <dbReference type="Proteomes" id="UP000317243"/>
    </source>
</evidence>
<dbReference type="InterPro" id="IPR006860">
    <property type="entry name" value="FecR"/>
</dbReference>
<dbReference type="Pfam" id="PF04773">
    <property type="entry name" value="FecR"/>
    <property type="match status" value="1"/>
</dbReference>
<keyword evidence="5" id="KW-1185">Reference proteome</keyword>
<organism evidence="4 5">
    <name type="scientific">Thalassoglobus neptunius</name>
    <dbReference type="NCBI Taxonomy" id="1938619"/>
    <lineage>
        <taxon>Bacteria</taxon>
        <taxon>Pseudomonadati</taxon>
        <taxon>Planctomycetota</taxon>
        <taxon>Planctomycetia</taxon>
        <taxon>Planctomycetales</taxon>
        <taxon>Planctomycetaceae</taxon>
        <taxon>Thalassoglobus</taxon>
    </lineage>
</organism>
<dbReference type="RefSeq" id="WP_146511974.1">
    <property type="nucleotide sequence ID" value="NZ_SIHI01000038.1"/>
</dbReference>
<feature type="domain" description="FecR protein" evidence="3">
    <location>
        <begin position="178"/>
        <end position="262"/>
    </location>
</feature>
<dbReference type="InterPro" id="IPR012373">
    <property type="entry name" value="Ferrdict_sens_TM"/>
</dbReference>
<comment type="caution">
    <text evidence="4">The sequence shown here is derived from an EMBL/GenBank/DDBJ whole genome shotgun (WGS) entry which is preliminary data.</text>
</comment>
<proteinExistence type="predicted"/>
<reference evidence="4 5" key="1">
    <citation type="submission" date="2019-02" db="EMBL/GenBank/DDBJ databases">
        <title>Deep-cultivation of Planctomycetes and their phenomic and genomic characterization uncovers novel biology.</title>
        <authorList>
            <person name="Wiegand S."/>
            <person name="Jogler M."/>
            <person name="Boedeker C."/>
            <person name="Pinto D."/>
            <person name="Vollmers J."/>
            <person name="Rivas-Marin E."/>
            <person name="Kohn T."/>
            <person name="Peeters S.H."/>
            <person name="Heuer A."/>
            <person name="Rast P."/>
            <person name="Oberbeckmann S."/>
            <person name="Bunk B."/>
            <person name="Jeske O."/>
            <person name="Meyerdierks A."/>
            <person name="Storesund J.E."/>
            <person name="Kallscheuer N."/>
            <person name="Luecker S."/>
            <person name="Lage O.M."/>
            <person name="Pohl T."/>
            <person name="Merkel B.J."/>
            <person name="Hornburger P."/>
            <person name="Mueller R.-W."/>
            <person name="Bruemmer F."/>
            <person name="Labrenz M."/>
            <person name="Spormann A.M."/>
            <person name="Op Den Camp H."/>
            <person name="Overmann J."/>
            <person name="Amann R."/>
            <person name="Jetten M.S.M."/>
            <person name="Mascher T."/>
            <person name="Medema M.H."/>
            <person name="Devos D.P."/>
            <person name="Kaster A.-K."/>
            <person name="Ovreas L."/>
            <person name="Rohde M."/>
            <person name="Galperin M.Y."/>
            <person name="Jogler C."/>
        </authorList>
    </citation>
    <scope>NUCLEOTIDE SEQUENCE [LARGE SCALE GENOMIC DNA]</scope>
    <source>
        <strain evidence="4 5">KOR42</strain>
    </source>
</reference>
<keyword evidence="2" id="KW-0812">Transmembrane</keyword>
<name>A0A5C5VYF8_9PLAN</name>
<gene>
    <name evidence="4" type="ORF">KOR42_46340</name>
</gene>
<dbReference type="GO" id="GO:0016989">
    <property type="term" value="F:sigma factor antagonist activity"/>
    <property type="evidence" value="ECO:0007669"/>
    <property type="project" value="TreeGrafter"/>
</dbReference>
<feature type="compositionally biased region" description="Basic and acidic residues" evidence="1">
    <location>
        <begin position="104"/>
        <end position="114"/>
    </location>
</feature>
<dbReference type="AlphaFoldDB" id="A0A5C5VYF8"/>
<feature type="transmembrane region" description="Helical" evidence="2">
    <location>
        <begin position="72"/>
        <end position="92"/>
    </location>
</feature>
<feature type="compositionally biased region" description="Polar residues" evidence="1">
    <location>
        <begin position="47"/>
        <end position="61"/>
    </location>
</feature>
<evidence type="ECO:0000259" key="3">
    <source>
        <dbReference type="Pfam" id="PF04773"/>
    </source>
</evidence>
<dbReference type="Gene3D" id="2.60.120.1440">
    <property type="match status" value="1"/>
</dbReference>
<evidence type="ECO:0000256" key="2">
    <source>
        <dbReference type="SAM" id="Phobius"/>
    </source>
</evidence>
<feature type="region of interest" description="Disordered" evidence="1">
    <location>
        <begin position="97"/>
        <end position="135"/>
    </location>
</feature>